<dbReference type="RefSeq" id="XP_029654068.1">
    <property type="nucleotide sequence ID" value="XM_029798208.1"/>
</dbReference>
<dbReference type="PANTHER" id="PTHR35450:SF2">
    <property type="entry name" value="REVERSE TRANSCRIPTASE DOMAIN-CONTAINING PROTEIN"/>
    <property type="match status" value="1"/>
</dbReference>
<evidence type="ECO:0000313" key="3">
    <source>
        <dbReference type="RefSeq" id="XP_029654068.1"/>
    </source>
</evidence>
<feature type="domain" description="Reverse transcriptase" evidence="1">
    <location>
        <begin position="1"/>
        <end position="161"/>
    </location>
</feature>
<name>A0A6P7TQN4_9MOLL</name>
<evidence type="ECO:0000313" key="2">
    <source>
        <dbReference type="Proteomes" id="UP000515154"/>
    </source>
</evidence>
<dbReference type="KEGG" id="osn:115227337"/>
<keyword evidence="2" id="KW-1185">Reference proteome</keyword>
<evidence type="ECO:0000259" key="1">
    <source>
        <dbReference type="PROSITE" id="PS50878"/>
    </source>
</evidence>
<dbReference type="Pfam" id="PF00078">
    <property type="entry name" value="RVT_1"/>
    <property type="match status" value="1"/>
</dbReference>
<dbReference type="PANTHER" id="PTHR35450">
    <property type="entry name" value="REVERSE TRANSCRIPTASE DOMAIN-CONTAINING PROTEIN"/>
    <property type="match status" value="1"/>
</dbReference>
<gene>
    <name evidence="3" type="primary">LOC115227337</name>
</gene>
<sequence length="280" mass="32472">MWLDSTKAFDSVPRSWMLQTLQLAKVPVRIIKAIQYRRGISQEDSLSVMLFILSVNSLSFILRKFERYLTGSQGNRNTKIIYCFYVDDLKLCTKNMHEMKKSFDLVKTFSKDVLLEFGLYKYYMIVNTGRTINQTSNISINDLTAFPGSDEECYRYLGVAENVSYSFTCNKTRVSKEFYSGIKKMWSSELSTFNKTVAHNVFIVPVLIPKFGLLDSILDEILQLPSRSLSDNPEYMPKEVSRLYRNVSSDERISLYEQNSLHGYRISSKYLMHKRDSDAA</sequence>
<dbReference type="AlphaFoldDB" id="A0A6P7TQN4"/>
<dbReference type="InterPro" id="IPR000477">
    <property type="entry name" value="RT_dom"/>
</dbReference>
<dbReference type="PROSITE" id="PS50878">
    <property type="entry name" value="RT_POL"/>
    <property type="match status" value="1"/>
</dbReference>
<protein>
    <submittedName>
        <fullName evidence="3">Uncharacterized protein LOC115227337</fullName>
    </submittedName>
</protein>
<proteinExistence type="predicted"/>
<reference evidence="3" key="1">
    <citation type="submission" date="2025-08" db="UniProtKB">
        <authorList>
            <consortium name="RefSeq"/>
        </authorList>
    </citation>
    <scope>IDENTIFICATION</scope>
</reference>
<dbReference type="Proteomes" id="UP000515154">
    <property type="component" value="Linkage group LG2"/>
</dbReference>
<organism evidence="2 3">
    <name type="scientific">Octopus sinensis</name>
    <name type="common">East Asian common octopus</name>
    <dbReference type="NCBI Taxonomy" id="2607531"/>
    <lineage>
        <taxon>Eukaryota</taxon>
        <taxon>Metazoa</taxon>
        <taxon>Spiralia</taxon>
        <taxon>Lophotrochozoa</taxon>
        <taxon>Mollusca</taxon>
        <taxon>Cephalopoda</taxon>
        <taxon>Coleoidea</taxon>
        <taxon>Octopodiformes</taxon>
        <taxon>Octopoda</taxon>
        <taxon>Incirrata</taxon>
        <taxon>Octopodidae</taxon>
        <taxon>Octopus</taxon>
    </lineage>
</organism>
<accession>A0A6P7TQN4</accession>